<evidence type="ECO:0000256" key="1">
    <source>
        <dbReference type="ARBA" id="ARBA00010337"/>
    </source>
</evidence>
<dbReference type="GO" id="GO:0051321">
    <property type="term" value="P:meiotic cell cycle"/>
    <property type="evidence" value="ECO:0007669"/>
    <property type="project" value="TreeGrafter"/>
</dbReference>
<keyword evidence="4 5" id="KW-0206">Cytoskeleton</keyword>
<reference evidence="8" key="1">
    <citation type="submission" date="2015-11" db="EMBL/GenBank/DDBJ databases">
        <title>De novo transcriptome assembly of four potential Pierce s Disease insect vectors from Arizona vineyards.</title>
        <authorList>
            <person name="Tassone E.E."/>
        </authorList>
    </citation>
    <scope>NUCLEOTIDE SEQUENCE</scope>
</reference>
<keyword evidence="2 5" id="KW-0963">Cytoplasm</keyword>
<dbReference type="GO" id="GO:0031122">
    <property type="term" value="P:cytoplasmic microtubule organization"/>
    <property type="evidence" value="ECO:0007669"/>
    <property type="project" value="TreeGrafter"/>
</dbReference>
<sequence>MALLAYNRKKQFLAPDIEGLIKHLTGFEEDNRNYQEVAKFAYSNIIHHNYVTVDVIAVKKSVDGIIEKFKIHGLNHRGKRLKELVDRYVSSNSGQHSPANIVRWHVLLLLLKLSYKPTSVPEHALIATKVISKPSVTEEDIDWPVYLNEGYEQFQCPVDLSEDEELWQTSSEEEVEEPRNEMGRCSSVSVPLVSRPEALRLLLRDAAQSEEWLRDHVQHSWWCDLSYQRLPESRNSLTDMYSIWEQYMSSKFKRDSSPLLQTQVVSEFKVLQEVLWMLQASSDSSFFRLNNEGLFHAKPNLSLSSTIPDSLRLFLEEICPYFDMINDLRRFEEELSKQEMGENPPPVTYKAYCTGLSHQLYNLNQMVLKVQTKLNKQEGCMTLVSVMEELTPGLHMLHFLYNVHIRATADWRSHPAWICATRLLSVLYEALLEASTHTYLAAVLNIFMHSFRVYLDIIDVWLSEGRLEDWRKEFLVISKGGVLETMPYQEEMSRCGVTPVPLLSKLVTLVRDAGNTMEVVSQLNKLPELRDIVHNKGCLFKEFTQNVHAEIKRLRGISEMDISRSSSDFSVNDIGYDWNQNEKKDEDVKSGEEKTSEDSVGTIEINMDLETANLRFGPENNEILVDETGEREATNSEEIPKYLGQLSERAIYDQAMRELIDTNPLLTKALYSQPDPDLATASAAESVISTNLAGLMSVHNVLETQLELVSSRHKLASRLVTETLRQQYSLQQHFTVLRNVFFMESGNLAQRFYTYMFKEIEGGSWKNSLSLSVHIQLCVEEFYPGFGNHFLVLVQEGAENTDNVHRAIRAISLAYKVDWPVNTIITQDTIDSYNMVFRFLLHVKYASWTLANLHFSDMSASCSPLRARRLQVLKMWMYHSTNTLHSYFMSQVLHSFSTHLEQSILLADSTDDIVLAHMQFLNEVKVHCLQDQRNGVVNFIMQLLKLCSSLSLLWGKEATDPLSDSDIQTVEKDYVLAYQGLVHCLESVAEERYTVSFLSELHSEMSHSTPHPFFDDV</sequence>
<comment type="subcellular location">
    <subcellularLocation>
        <location evidence="5">Cytoplasm</location>
        <location evidence="5">Cytoskeleton</location>
        <location evidence="5">Microtubule organizing center</location>
    </subcellularLocation>
</comment>
<comment type="similarity">
    <text evidence="1 5">Belongs to the TUBGCP family.</text>
</comment>
<protein>
    <recommendedName>
        <fullName evidence="5">Gamma-tubulin complex component</fullName>
    </recommendedName>
</protein>
<dbReference type="PANTHER" id="PTHR19302">
    <property type="entry name" value="GAMMA TUBULIN COMPLEX PROTEIN"/>
    <property type="match status" value="1"/>
</dbReference>
<dbReference type="InterPro" id="IPR041470">
    <property type="entry name" value="GCP_N"/>
</dbReference>
<keyword evidence="3 5" id="KW-0493">Microtubule</keyword>
<dbReference type="AlphaFoldDB" id="A0A1B6LZE0"/>
<dbReference type="EMBL" id="GEBQ01010930">
    <property type="protein sequence ID" value="JAT29047.1"/>
    <property type="molecule type" value="Transcribed_RNA"/>
</dbReference>
<dbReference type="InterPro" id="IPR007259">
    <property type="entry name" value="GCP"/>
</dbReference>
<accession>A0A1B6LZE0</accession>
<organism evidence="8">
    <name type="scientific">Graphocephala atropunctata</name>
    <dbReference type="NCBI Taxonomy" id="36148"/>
    <lineage>
        <taxon>Eukaryota</taxon>
        <taxon>Metazoa</taxon>
        <taxon>Ecdysozoa</taxon>
        <taxon>Arthropoda</taxon>
        <taxon>Hexapoda</taxon>
        <taxon>Insecta</taxon>
        <taxon>Pterygota</taxon>
        <taxon>Neoptera</taxon>
        <taxon>Paraneoptera</taxon>
        <taxon>Hemiptera</taxon>
        <taxon>Auchenorrhyncha</taxon>
        <taxon>Membracoidea</taxon>
        <taxon>Cicadellidae</taxon>
        <taxon>Cicadellinae</taxon>
        <taxon>Cicadellini</taxon>
        <taxon>Graphocephala</taxon>
    </lineage>
</organism>
<dbReference type="GO" id="GO:0051225">
    <property type="term" value="P:spindle assembly"/>
    <property type="evidence" value="ECO:0007669"/>
    <property type="project" value="TreeGrafter"/>
</dbReference>
<feature type="domain" description="Gamma tubulin complex component C-terminal" evidence="6">
    <location>
        <begin position="730"/>
        <end position="996"/>
    </location>
</feature>
<evidence type="ECO:0000256" key="3">
    <source>
        <dbReference type="ARBA" id="ARBA00022701"/>
    </source>
</evidence>
<dbReference type="InterPro" id="IPR042241">
    <property type="entry name" value="GCP_C_sf"/>
</dbReference>
<evidence type="ECO:0000256" key="2">
    <source>
        <dbReference type="ARBA" id="ARBA00022490"/>
    </source>
</evidence>
<dbReference type="Pfam" id="PF17681">
    <property type="entry name" value="GCP_N_terminal"/>
    <property type="match status" value="1"/>
</dbReference>
<dbReference type="GO" id="GO:0007020">
    <property type="term" value="P:microtubule nucleation"/>
    <property type="evidence" value="ECO:0007669"/>
    <property type="project" value="InterPro"/>
</dbReference>
<evidence type="ECO:0000313" key="8">
    <source>
        <dbReference type="EMBL" id="JAT29047.1"/>
    </source>
</evidence>
<evidence type="ECO:0000259" key="6">
    <source>
        <dbReference type="Pfam" id="PF04130"/>
    </source>
</evidence>
<dbReference type="InterPro" id="IPR059169">
    <property type="entry name" value="GCP5_N_ext"/>
</dbReference>
<evidence type="ECO:0000259" key="7">
    <source>
        <dbReference type="Pfam" id="PF17681"/>
    </source>
</evidence>
<dbReference type="Pfam" id="PF04130">
    <property type="entry name" value="GCP_C_terminal"/>
    <property type="match status" value="1"/>
</dbReference>
<name>A0A1B6LZE0_9HEMI</name>
<evidence type="ECO:0000256" key="5">
    <source>
        <dbReference type="RuleBase" id="RU363050"/>
    </source>
</evidence>
<dbReference type="InterPro" id="IPR040457">
    <property type="entry name" value="GCP_C"/>
</dbReference>
<dbReference type="GO" id="GO:0000278">
    <property type="term" value="P:mitotic cell cycle"/>
    <property type="evidence" value="ECO:0007669"/>
    <property type="project" value="TreeGrafter"/>
</dbReference>
<dbReference type="PANTHER" id="PTHR19302:SF33">
    <property type="entry name" value="GAMMA-TUBULIN COMPLEX COMPONENT 5"/>
    <property type="match status" value="1"/>
</dbReference>
<dbReference type="GO" id="GO:0000922">
    <property type="term" value="C:spindle pole"/>
    <property type="evidence" value="ECO:0007669"/>
    <property type="project" value="InterPro"/>
</dbReference>
<dbReference type="Gene3D" id="1.20.120.1900">
    <property type="entry name" value="Gamma-tubulin complex, C-terminal domain"/>
    <property type="match status" value="1"/>
</dbReference>
<feature type="domain" description="Gamma tubulin complex component protein N-terminal" evidence="7">
    <location>
        <begin position="271"/>
        <end position="479"/>
    </location>
</feature>
<proteinExistence type="inferred from homology"/>
<gene>
    <name evidence="8" type="ORF">g.32505</name>
</gene>
<dbReference type="GO" id="GO:0043015">
    <property type="term" value="F:gamma-tubulin binding"/>
    <property type="evidence" value="ECO:0007669"/>
    <property type="project" value="InterPro"/>
</dbReference>
<dbReference type="GO" id="GO:0005874">
    <property type="term" value="C:microtubule"/>
    <property type="evidence" value="ECO:0007669"/>
    <property type="project" value="UniProtKB-KW"/>
</dbReference>
<dbReference type="CDD" id="cd22572">
    <property type="entry name" value="GCP5_NTD"/>
    <property type="match status" value="1"/>
</dbReference>
<dbReference type="GO" id="GO:0000930">
    <property type="term" value="C:gamma-tubulin complex"/>
    <property type="evidence" value="ECO:0007669"/>
    <property type="project" value="TreeGrafter"/>
</dbReference>
<evidence type="ECO:0000256" key="4">
    <source>
        <dbReference type="ARBA" id="ARBA00023212"/>
    </source>
</evidence>
<dbReference type="GO" id="GO:0051011">
    <property type="term" value="F:microtubule minus-end binding"/>
    <property type="evidence" value="ECO:0007669"/>
    <property type="project" value="TreeGrafter"/>
</dbReference>